<dbReference type="InterPro" id="IPR036390">
    <property type="entry name" value="WH_DNA-bd_sf"/>
</dbReference>
<dbReference type="InterPro" id="IPR037171">
    <property type="entry name" value="NagB/RpiA_transferase-like"/>
</dbReference>
<dbReference type="SMART" id="SM01134">
    <property type="entry name" value="DeoRC"/>
    <property type="match status" value="1"/>
</dbReference>
<evidence type="ECO:0000256" key="3">
    <source>
        <dbReference type="ARBA" id="ARBA00023163"/>
    </source>
</evidence>
<dbReference type="PANTHER" id="PTHR30363:SF44">
    <property type="entry name" value="AGA OPERON TRANSCRIPTIONAL REPRESSOR-RELATED"/>
    <property type="match status" value="1"/>
</dbReference>
<dbReference type="Gene3D" id="1.10.10.10">
    <property type="entry name" value="Winged helix-like DNA-binding domain superfamily/Winged helix DNA-binding domain"/>
    <property type="match status" value="1"/>
</dbReference>
<dbReference type="InterPro" id="IPR036388">
    <property type="entry name" value="WH-like_DNA-bd_sf"/>
</dbReference>
<dbReference type="GO" id="GO:0003700">
    <property type="term" value="F:DNA-binding transcription factor activity"/>
    <property type="evidence" value="ECO:0007669"/>
    <property type="project" value="InterPro"/>
</dbReference>
<keyword evidence="3" id="KW-0804">Transcription</keyword>
<accession>A0AAW4NT91</accession>
<comment type="caution">
    <text evidence="5">The sequence shown here is derived from an EMBL/GenBank/DDBJ whole genome shotgun (WGS) entry which is preliminary data.</text>
</comment>
<dbReference type="PROSITE" id="PS51000">
    <property type="entry name" value="HTH_DEOR_2"/>
    <property type="match status" value="1"/>
</dbReference>
<keyword evidence="2 5" id="KW-0238">DNA-binding</keyword>
<protein>
    <submittedName>
        <fullName evidence="5">DeoR/GlpR family DNA-binding transcription regulator</fullName>
    </submittedName>
</protein>
<dbReference type="InterPro" id="IPR001034">
    <property type="entry name" value="DeoR_HTH"/>
</dbReference>
<organism evidence="5 6">
    <name type="scientific">Segatella salivae</name>
    <dbReference type="NCBI Taxonomy" id="228604"/>
    <lineage>
        <taxon>Bacteria</taxon>
        <taxon>Pseudomonadati</taxon>
        <taxon>Bacteroidota</taxon>
        <taxon>Bacteroidia</taxon>
        <taxon>Bacteroidales</taxon>
        <taxon>Prevotellaceae</taxon>
        <taxon>Segatella</taxon>
    </lineage>
</organism>
<dbReference type="SMART" id="SM00420">
    <property type="entry name" value="HTH_DEOR"/>
    <property type="match status" value="1"/>
</dbReference>
<evidence type="ECO:0000313" key="5">
    <source>
        <dbReference type="EMBL" id="MBW4866114.1"/>
    </source>
</evidence>
<dbReference type="AlphaFoldDB" id="A0AAW4NT91"/>
<dbReference type="SUPFAM" id="SSF100950">
    <property type="entry name" value="NagB/RpiA/CoA transferase-like"/>
    <property type="match status" value="1"/>
</dbReference>
<dbReference type="InterPro" id="IPR014036">
    <property type="entry name" value="DeoR-like_C"/>
</dbReference>
<dbReference type="EMBL" id="JAHXRF010000012">
    <property type="protein sequence ID" value="MBW4866114.1"/>
    <property type="molecule type" value="Genomic_DNA"/>
</dbReference>
<reference evidence="5" key="1">
    <citation type="submission" date="2021-07" db="EMBL/GenBank/DDBJ databases">
        <title>Genomic diversity and antimicrobial resistance of Prevotella spp. isolated from chronic lung disease airways.</title>
        <authorList>
            <person name="Webb K.A."/>
            <person name="Olagoke O.S."/>
            <person name="Baird T."/>
            <person name="Neill J."/>
            <person name="Pham A."/>
            <person name="Wells T.J."/>
            <person name="Ramsay K.A."/>
            <person name="Bell S.C."/>
            <person name="Sarovich D.S."/>
            <person name="Price E.P."/>
        </authorList>
    </citation>
    <scope>NUCLEOTIDE SEQUENCE</scope>
    <source>
        <strain evidence="5">SCHI0047.S.3</strain>
    </source>
</reference>
<name>A0AAW4NT91_9BACT</name>
<dbReference type="PRINTS" id="PR00037">
    <property type="entry name" value="HTHLACR"/>
</dbReference>
<dbReference type="Proteomes" id="UP001196873">
    <property type="component" value="Unassembled WGS sequence"/>
</dbReference>
<proteinExistence type="predicted"/>
<dbReference type="Pfam" id="PF08220">
    <property type="entry name" value="HTH_DeoR"/>
    <property type="match status" value="1"/>
</dbReference>
<evidence type="ECO:0000256" key="1">
    <source>
        <dbReference type="ARBA" id="ARBA00023015"/>
    </source>
</evidence>
<dbReference type="InterPro" id="IPR018356">
    <property type="entry name" value="Tscrpt_reg_HTH_DeoR_CS"/>
</dbReference>
<keyword evidence="1" id="KW-0805">Transcription regulation</keyword>
<dbReference type="Gene3D" id="3.40.50.1360">
    <property type="match status" value="1"/>
</dbReference>
<dbReference type="PANTHER" id="PTHR30363">
    <property type="entry name" value="HTH-TYPE TRANSCRIPTIONAL REGULATOR SRLR-RELATED"/>
    <property type="match status" value="1"/>
</dbReference>
<dbReference type="InterPro" id="IPR050313">
    <property type="entry name" value="Carb_Metab_HTH_regulators"/>
</dbReference>
<evidence type="ECO:0000256" key="2">
    <source>
        <dbReference type="ARBA" id="ARBA00023125"/>
    </source>
</evidence>
<evidence type="ECO:0000259" key="4">
    <source>
        <dbReference type="PROSITE" id="PS51000"/>
    </source>
</evidence>
<sequence>MTKLERHTFILEELLKQGSLLVSELAERLDVSSVTIRKDLTELERAGKLYRSHGKAILINPFANNRSVNEKEGLNAEEKQQIGLEAAKLVSSNDSILLASGTTIHALARNLHTTDKLTVVSASLQATELLAQNDNVDIIQLGGVVRHSSLSVVGQYADMILNGCSFSKLYLGVDGIDLDFGISTTDMNEAELNRSMIRTAQKTIVLADSSKFGRRGFARICSMDDIDMIITDSHISAQLVREIEELGIELIIAHGASSALL</sequence>
<feature type="domain" description="HTH deoR-type" evidence="4">
    <location>
        <begin position="3"/>
        <end position="58"/>
    </location>
</feature>
<dbReference type="RefSeq" id="WP_007134646.1">
    <property type="nucleotide sequence ID" value="NZ_CABKPN010000001.1"/>
</dbReference>
<dbReference type="GO" id="GO:0003677">
    <property type="term" value="F:DNA binding"/>
    <property type="evidence" value="ECO:0007669"/>
    <property type="project" value="UniProtKB-KW"/>
</dbReference>
<dbReference type="SUPFAM" id="SSF46785">
    <property type="entry name" value="Winged helix' DNA-binding domain"/>
    <property type="match status" value="1"/>
</dbReference>
<gene>
    <name evidence="5" type="ORF">KZY68_08865</name>
</gene>
<evidence type="ECO:0000313" key="6">
    <source>
        <dbReference type="Proteomes" id="UP001196873"/>
    </source>
</evidence>
<dbReference type="Pfam" id="PF00455">
    <property type="entry name" value="DeoRC"/>
    <property type="match status" value="1"/>
</dbReference>
<dbReference type="PROSITE" id="PS00894">
    <property type="entry name" value="HTH_DEOR_1"/>
    <property type="match status" value="1"/>
</dbReference>